<dbReference type="AlphaFoldDB" id="A0A0F9BBU8"/>
<proteinExistence type="predicted"/>
<accession>A0A0F9BBU8</accession>
<gene>
    <name evidence="1" type="ORF">LCGC14_2547040</name>
</gene>
<organism evidence="1">
    <name type="scientific">marine sediment metagenome</name>
    <dbReference type="NCBI Taxonomy" id="412755"/>
    <lineage>
        <taxon>unclassified sequences</taxon>
        <taxon>metagenomes</taxon>
        <taxon>ecological metagenomes</taxon>
    </lineage>
</organism>
<sequence length="65" mass="7529">MGNKPTLIERMRKVALDIPDDMTNREYWIRTNILEWVDELEAGEKADEQRIRADALSNSLRAVGL</sequence>
<evidence type="ECO:0000313" key="1">
    <source>
        <dbReference type="EMBL" id="KKL11317.1"/>
    </source>
</evidence>
<name>A0A0F9BBU8_9ZZZZ</name>
<comment type="caution">
    <text evidence="1">The sequence shown here is derived from an EMBL/GenBank/DDBJ whole genome shotgun (WGS) entry which is preliminary data.</text>
</comment>
<reference evidence="1" key="1">
    <citation type="journal article" date="2015" name="Nature">
        <title>Complex archaea that bridge the gap between prokaryotes and eukaryotes.</title>
        <authorList>
            <person name="Spang A."/>
            <person name="Saw J.H."/>
            <person name="Jorgensen S.L."/>
            <person name="Zaremba-Niedzwiedzka K."/>
            <person name="Martijn J."/>
            <person name="Lind A.E."/>
            <person name="van Eijk R."/>
            <person name="Schleper C."/>
            <person name="Guy L."/>
            <person name="Ettema T.J."/>
        </authorList>
    </citation>
    <scope>NUCLEOTIDE SEQUENCE</scope>
</reference>
<dbReference type="EMBL" id="LAZR01041706">
    <property type="protein sequence ID" value="KKL11317.1"/>
    <property type="molecule type" value="Genomic_DNA"/>
</dbReference>
<protein>
    <submittedName>
        <fullName evidence="1">Uncharacterized protein</fullName>
    </submittedName>
</protein>